<name>D2BE51_STRRD</name>
<keyword evidence="2" id="KW-1185">Reference proteome</keyword>
<dbReference type="KEGG" id="sro:Sros_7412"/>
<protein>
    <submittedName>
        <fullName evidence="1">Uncharacterized protein</fullName>
    </submittedName>
</protein>
<dbReference type="AlphaFoldDB" id="D2BE51"/>
<accession>D2BE51</accession>
<organism evidence="1 2">
    <name type="scientific">Streptosporangium roseum (strain ATCC 12428 / DSM 43021 / JCM 3005 / KCTC 9067 / NCIMB 10171 / NRRL 2505 / NI 9100)</name>
    <dbReference type="NCBI Taxonomy" id="479432"/>
    <lineage>
        <taxon>Bacteria</taxon>
        <taxon>Bacillati</taxon>
        <taxon>Actinomycetota</taxon>
        <taxon>Actinomycetes</taxon>
        <taxon>Streptosporangiales</taxon>
        <taxon>Streptosporangiaceae</taxon>
        <taxon>Streptosporangium</taxon>
    </lineage>
</organism>
<reference evidence="1 2" key="1">
    <citation type="journal article" date="2010" name="Stand. Genomic Sci.">
        <title>Complete genome sequence of Streptosporangium roseum type strain (NI 9100).</title>
        <authorList>
            <person name="Nolan M."/>
            <person name="Sikorski J."/>
            <person name="Jando M."/>
            <person name="Lucas S."/>
            <person name="Lapidus A."/>
            <person name="Glavina Del Rio T."/>
            <person name="Chen F."/>
            <person name="Tice H."/>
            <person name="Pitluck S."/>
            <person name="Cheng J.F."/>
            <person name="Chertkov O."/>
            <person name="Sims D."/>
            <person name="Meincke L."/>
            <person name="Brettin T."/>
            <person name="Han C."/>
            <person name="Detter J.C."/>
            <person name="Bruce D."/>
            <person name="Goodwin L."/>
            <person name="Land M."/>
            <person name="Hauser L."/>
            <person name="Chang Y.J."/>
            <person name="Jeffries C.D."/>
            <person name="Ivanova N."/>
            <person name="Mavromatis K."/>
            <person name="Mikhailova N."/>
            <person name="Chen A."/>
            <person name="Palaniappan K."/>
            <person name="Chain P."/>
            <person name="Rohde M."/>
            <person name="Goker M."/>
            <person name="Bristow J."/>
            <person name="Eisen J.A."/>
            <person name="Markowitz V."/>
            <person name="Hugenholtz P."/>
            <person name="Kyrpides N.C."/>
            <person name="Klenk H.P."/>
        </authorList>
    </citation>
    <scope>NUCLEOTIDE SEQUENCE [LARGE SCALE GENOMIC DNA]</scope>
    <source>
        <strain evidence="2">ATCC 12428 / DSM 43021 / JCM 3005 / NI 9100</strain>
    </source>
</reference>
<proteinExistence type="predicted"/>
<dbReference type="Proteomes" id="UP000002029">
    <property type="component" value="Chromosome"/>
</dbReference>
<evidence type="ECO:0000313" key="2">
    <source>
        <dbReference type="Proteomes" id="UP000002029"/>
    </source>
</evidence>
<dbReference type="STRING" id="479432.Sros_7412"/>
<gene>
    <name evidence="1" type="ordered locus">Sros_7412</name>
</gene>
<dbReference type="HOGENOM" id="CLU_2425753_0_0_11"/>
<sequence length="91" mass="9692">MIRIATSEINANYGTDASAMTGRMLKVVTADTDMVLGTIELTEAGELTGSSPDIQDMIDTMASSRRASPQEAFEGLTFWSNGYVKVVPAEG</sequence>
<evidence type="ECO:0000313" key="1">
    <source>
        <dbReference type="EMBL" id="ACZ90097.1"/>
    </source>
</evidence>
<dbReference type="EMBL" id="CP001814">
    <property type="protein sequence ID" value="ACZ90097.1"/>
    <property type="molecule type" value="Genomic_DNA"/>
</dbReference>